<protein>
    <recommendedName>
        <fullName evidence="10">Fe2OG dioxygenase domain-containing protein</fullName>
    </recommendedName>
</protein>
<dbReference type="InterPro" id="IPR019601">
    <property type="entry name" value="Oxoglutarate/Fe-dep_Oase_C"/>
</dbReference>
<evidence type="ECO:0000256" key="3">
    <source>
        <dbReference type="ARBA" id="ARBA00022723"/>
    </source>
</evidence>
<dbReference type="Gene3D" id="2.60.120.620">
    <property type="entry name" value="q2cbj1_9rhob like domain"/>
    <property type="match status" value="1"/>
</dbReference>
<dbReference type="AlphaFoldDB" id="A0ABD3NZ40"/>
<feature type="domain" description="Fe2OG dioxygenase" evidence="10">
    <location>
        <begin position="157"/>
        <end position="277"/>
    </location>
</feature>
<evidence type="ECO:0000313" key="12">
    <source>
        <dbReference type="Proteomes" id="UP001516023"/>
    </source>
</evidence>
<comment type="caution">
    <text evidence="11">The sequence shown here is derived from an EMBL/GenBank/DDBJ whole genome shotgun (WGS) entry which is preliminary data.</text>
</comment>
<dbReference type="PROSITE" id="PS51471">
    <property type="entry name" value="FE2OG_OXY"/>
    <property type="match status" value="1"/>
</dbReference>
<evidence type="ECO:0000256" key="8">
    <source>
        <dbReference type="ARBA" id="ARBA00047444"/>
    </source>
</evidence>
<dbReference type="Gene3D" id="3.60.130.20">
    <property type="entry name" value="Oxoglutarate/iron-dependent oxygenase, C-terminal degradation domain"/>
    <property type="match status" value="1"/>
</dbReference>
<keyword evidence="5" id="KW-0223">Dioxygenase</keyword>
<dbReference type="PANTHER" id="PTHR12117">
    <property type="entry name" value="HISTONE ACETYLTRANSFERASE COMPLEX"/>
    <property type="match status" value="1"/>
</dbReference>
<name>A0ABD3NZ40_9STRA</name>
<evidence type="ECO:0000256" key="2">
    <source>
        <dbReference type="ARBA" id="ARBA00007443"/>
    </source>
</evidence>
<dbReference type="GO" id="GO:0031543">
    <property type="term" value="F:peptidyl-proline dioxygenase activity"/>
    <property type="evidence" value="ECO:0007669"/>
    <property type="project" value="UniProtKB-ARBA"/>
</dbReference>
<accession>A0ABD3NZ40</accession>
<comment type="similarity">
    <text evidence="2">Belongs to the TPA1 family.</text>
</comment>
<reference evidence="11 12" key="1">
    <citation type="journal article" date="2020" name="G3 (Bethesda)">
        <title>Improved Reference Genome for Cyclotella cryptica CCMP332, a Model for Cell Wall Morphogenesis, Salinity Adaptation, and Lipid Production in Diatoms (Bacillariophyta).</title>
        <authorList>
            <person name="Roberts W.R."/>
            <person name="Downey K.M."/>
            <person name="Ruck E.C."/>
            <person name="Traller J.C."/>
            <person name="Alverson A.J."/>
        </authorList>
    </citation>
    <scope>NUCLEOTIDE SEQUENCE [LARGE SCALE GENOMIC DNA]</scope>
    <source>
        <strain evidence="11 12">CCMP332</strain>
    </source>
</reference>
<dbReference type="Proteomes" id="UP001516023">
    <property type="component" value="Unassembled WGS sequence"/>
</dbReference>
<evidence type="ECO:0000256" key="4">
    <source>
        <dbReference type="ARBA" id="ARBA00022896"/>
    </source>
</evidence>
<feature type="compositionally biased region" description="Acidic residues" evidence="9">
    <location>
        <begin position="607"/>
        <end position="617"/>
    </location>
</feature>
<dbReference type="EMBL" id="JABMIG020000348">
    <property type="protein sequence ID" value="KAL3780498.1"/>
    <property type="molecule type" value="Genomic_DNA"/>
</dbReference>
<dbReference type="Pfam" id="PF13661">
    <property type="entry name" value="2OG-FeII_Oxy_4"/>
    <property type="match status" value="1"/>
</dbReference>
<evidence type="ECO:0000313" key="11">
    <source>
        <dbReference type="EMBL" id="KAL3780498.1"/>
    </source>
</evidence>
<dbReference type="PANTHER" id="PTHR12117:SF0">
    <property type="entry name" value="PROLYL 3-HYDROXYLASE OGFOD1"/>
    <property type="match status" value="1"/>
</dbReference>
<feature type="region of interest" description="Disordered" evidence="9">
    <location>
        <begin position="604"/>
        <end position="626"/>
    </location>
</feature>
<dbReference type="InterPro" id="IPR039558">
    <property type="entry name" value="TPA1/OFD1_N"/>
</dbReference>
<feature type="region of interest" description="Disordered" evidence="9">
    <location>
        <begin position="1"/>
        <end position="42"/>
    </location>
</feature>
<comment type="catalytic activity">
    <reaction evidence="8">
        <text>[ribosomal protein uS12]-L-proline + 2-oxoglutarate + O2 = [ribosomal protein uS12]-(3S)-3-hydroxy-L-proline + succinate + CO2</text>
        <dbReference type="Rhea" id="RHEA:54156"/>
        <dbReference type="Rhea" id="RHEA-COMP:13816"/>
        <dbReference type="Rhea" id="RHEA-COMP:13818"/>
        <dbReference type="ChEBI" id="CHEBI:15379"/>
        <dbReference type="ChEBI" id="CHEBI:16526"/>
        <dbReference type="ChEBI" id="CHEBI:16810"/>
        <dbReference type="ChEBI" id="CHEBI:30031"/>
        <dbReference type="ChEBI" id="CHEBI:50342"/>
        <dbReference type="ChEBI" id="CHEBI:85428"/>
    </reaction>
</comment>
<dbReference type="GO" id="GO:0046872">
    <property type="term" value="F:metal ion binding"/>
    <property type="evidence" value="ECO:0007669"/>
    <property type="project" value="UniProtKB-KW"/>
</dbReference>
<evidence type="ECO:0000256" key="9">
    <source>
        <dbReference type="SAM" id="MobiDB-lite"/>
    </source>
</evidence>
<organism evidence="11 12">
    <name type="scientific">Cyclotella cryptica</name>
    <dbReference type="NCBI Taxonomy" id="29204"/>
    <lineage>
        <taxon>Eukaryota</taxon>
        <taxon>Sar</taxon>
        <taxon>Stramenopiles</taxon>
        <taxon>Ochrophyta</taxon>
        <taxon>Bacillariophyta</taxon>
        <taxon>Coscinodiscophyceae</taxon>
        <taxon>Thalassiosirophycidae</taxon>
        <taxon>Stephanodiscales</taxon>
        <taxon>Stephanodiscaceae</taxon>
        <taxon>Cyclotella</taxon>
    </lineage>
</organism>
<keyword evidence="4" id="KW-0847">Vitamin C</keyword>
<feature type="compositionally biased region" description="Polar residues" evidence="9">
    <location>
        <begin position="18"/>
        <end position="34"/>
    </location>
</feature>
<keyword evidence="6" id="KW-0560">Oxidoreductase</keyword>
<sequence length="626" mass="70038">METTTRSVDPPPNKRSRTASAKESSEQSANTNGVGSNGDEQNEILDPIATHVLGRAEDWSAAYRDATPYPHGIIRDFCKDGFLDEILDELKQNTKVKFKETDLFRFYQSIDLGNLEYGSELAKKMPCLVKLKNAVYSAEYRAFVEKITGLEEGTLTDEVDCAANCHAKGCHLLCHDDVIGTRKVSYIIYLTDPDPIWEDKDGGRLELYEALIENTISNKSDEQAGQRFVPGALPVKTIVPAFNSMAYFVVEPGVSFHSVQEVFCDRPRLSIQGWYHAKGCPSKIENATLQRLKSVGKGEDTEGEFQPMKTDTSSTGNEESDVGDETNPLTQNDREFLMQYMNPAYLSEESMEEIRSRFEEESSVKLRHFLTEEWSLRCKEACSKEDERDKVGRDRPALDYAIGSNDDWKVIGPAHKQRFLEYTKEGPHSRSSSSAGECLHHVRHTLFESPAFGRWLGWISSLGFPLGQRGRIRRFRPGLDYTVAHYGILTTHAVLDATLCFCGGNGDQCCFDEETNELIGSDDDAVWESGDVGGFECYIAADESGEDHGPDDEYDEEDDTKLLSVSASDNTLSLVYRDPGTMRFVKYVGIGAPSSRWDIALEYNVEPNEDSDDENEAPETANEGNL</sequence>
<comment type="cofactor">
    <cofactor evidence="1">
        <name>L-ascorbate</name>
        <dbReference type="ChEBI" id="CHEBI:38290"/>
    </cofactor>
</comment>
<dbReference type="InterPro" id="IPR006620">
    <property type="entry name" value="Pro_4_hyd_alph"/>
</dbReference>
<gene>
    <name evidence="11" type="ORF">HJC23_012583</name>
</gene>
<dbReference type="InterPro" id="IPR005123">
    <property type="entry name" value="Oxoglu/Fe-dep_dioxygenase_dom"/>
</dbReference>
<dbReference type="InterPro" id="IPR043044">
    <property type="entry name" value="TPA1/Ofd1_C"/>
</dbReference>
<proteinExistence type="inferred from homology"/>
<dbReference type="InterPro" id="IPR051842">
    <property type="entry name" value="uS12_prolyl_hydroxylase"/>
</dbReference>
<evidence type="ECO:0000256" key="1">
    <source>
        <dbReference type="ARBA" id="ARBA00001961"/>
    </source>
</evidence>
<dbReference type="GO" id="GO:0031418">
    <property type="term" value="F:L-ascorbic acid binding"/>
    <property type="evidence" value="ECO:0007669"/>
    <property type="project" value="UniProtKB-KW"/>
</dbReference>
<dbReference type="Pfam" id="PF10637">
    <property type="entry name" value="Ofd1_CTDD"/>
    <property type="match status" value="1"/>
</dbReference>
<dbReference type="SMART" id="SM00702">
    <property type="entry name" value="P4Hc"/>
    <property type="match status" value="1"/>
</dbReference>
<keyword evidence="3" id="KW-0479">Metal-binding</keyword>
<evidence type="ECO:0000256" key="6">
    <source>
        <dbReference type="ARBA" id="ARBA00023002"/>
    </source>
</evidence>
<evidence type="ECO:0000256" key="7">
    <source>
        <dbReference type="ARBA" id="ARBA00023004"/>
    </source>
</evidence>
<keyword evidence="7" id="KW-0408">Iron</keyword>
<feature type="region of interest" description="Disordered" evidence="9">
    <location>
        <begin position="296"/>
        <end position="329"/>
    </location>
</feature>
<keyword evidence="12" id="KW-1185">Reference proteome</keyword>
<evidence type="ECO:0000256" key="5">
    <source>
        <dbReference type="ARBA" id="ARBA00022964"/>
    </source>
</evidence>
<evidence type="ECO:0000259" key="10">
    <source>
        <dbReference type="PROSITE" id="PS51471"/>
    </source>
</evidence>